<evidence type="ECO:0000256" key="1">
    <source>
        <dbReference type="SAM" id="Coils"/>
    </source>
</evidence>
<comment type="caution">
    <text evidence="3">The sequence shown here is derived from an EMBL/GenBank/DDBJ whole genome shotgun (WGS) entry which is preliminary data.</text>
</comment>
<accession>W9WA82</accession>
<gene>
    <name evidence="3" type="ORF">A1O7_08401</name>
</gene>
<feature type="region of interest" description="Disordered" evidence="2">
    <location>
        <begin position="604"/>
        <end position="646"/>
    </location>
</feature>
<keyword evidence="1" id="KW-0175">Coiled coil</keyword>
<dbReference type="HOGENOM" id="CLU_461528_0_0_1"/>
<feature type="region of interest" description="Disordered" evidence="2">
    <location>
        <begin position="1"/>
        <end position="55"/>
    </location>
</feature>
<proteinExistence type="predicted"/>
<keyword evidence="4" id="KW-1185">Reference proteome</keyword>
<dbReference type="RefSeq" id="XP_007760584.1">
    <property type="nucleotide sequence ID" value="XM_007762394.1"/>
</dbReference>
<feature type="compositionally biased region" description="Low complexity" evidence="2">
    <location>
        <begin position="35"/>
        <end position="45"/>
    </location>
</feature>
<name>W9WA82_9EURO</name>
<evidence type="ECO:0000256" key="2">
    <source>
        <dbReference type="SAM" id="MobiDB-lite"/>
    </source>
</evidence>
<organism evidence="3 4">
    <name type="scientific">Cladophialophora yegresii CBS 114405</name>
    <dbReference type="NCBI Taxonomy" id="1182544"/>
    <lineage>
        <taxon>Eukaryota</taxon>
        <taxon>Fungi</taxon>
        <taxon>Dikarya</taxon>
        <taxon>Ascomycota</taxon>
        <taxon>Pezizomycotina</taxon>
        <taxon>Eurotiomycetes</taxon>
        <taxon>Chaetothyriomycetidae</taxon>
        <taxon>Chaetothyriales</taxon>
        <taxon>Herpotrichiellaceae</taxon>
        <taxon>Cladophialophora</taxon>
    </lineage>
</organism>
<dbReference type="GeneID" id="19182969"/>
<dbReference type="AlphaFoldDB" id="W9WA82"/>
<feature type="coiled-coil region" evidence="1">
    <location>
        <begin position="155"/>
        <end position="275"/>
    </location>
</feature>
<dbReference type="Proteomes" id="UP000019473">
    <property type="component" value="Unassembled WGS sequence"/>
</dbReference>
<feature type="compositionally biased region" description="Low complexity" evidence="2">
    <location>
        <begin position="606"/>
        <end position="623"/>
    </location>
</feature>
<sequence>MSQQPVGPAQPKDSLNGGAHATPNGVSTVDGADTSASGSARPSIGAGAGAGGSVNIGTEQPSADIAATHFGLFHTQIEAQVQRLQDGCAVIDSAVGDLYSTFGKFGKIVTTVGERYGKERVLEDENQRLQAAHDVIWKHIRRDQDKHEKEKSDLRAEHQAQLKALMAQAKAGEEEKKKYEDMVKLHEEQNERARQRIEGKLRQRMKELETENAEKIAALENDKQELVLDKANLTRDLKERTRERDEEKMTRETMQTKLRADVTKLEKDLADMRAKYQVNTQSSEYYTKRYGELTDRVGRMVTEYFTGLSDGAIDVSPAEWLEAPASFKSCGVVAAFDQAAHTSSVQDPVETSKSLKRTLPILEKVPIANSPCSQDLRLAISQHVIFDAILKSVWQPFFSQYLWGKTKDRSTTLMEIYSRLGLEGAEFQHNWRVSTLRVLDRLDENTDVGRIIGDVVEARVVGPLEPLLDDAQVGSFRHDLRALLTDAFALGQEAERDQSPVHVDSTPSLMKEREGWKEYLSSSEEYEISNATDQSVASLGSEIVPEPLFVSPKIFRRIEEVGPGAKSTSSSHVELIQMGVALFPDTGIFQEAAMEWKRIRRAGTEAARSNNGGRRRASTSTTGTGLGISPRSPIKNWYGQRTQDFD</sequence>
<protein>
    <submittedName>
        <fullName evidence="3">Uncharacterized protein</fullName>
    </submittedName>
</protein>
<evidence type="ECO:0000313" key="3">
    <source>
        <dbReference type="EMBL" id="EXJ55474.1"/>
    </source>
</evidence>
<dbReference type="OrthoDB" id="6365728at2759"/>
<dbReference type="EMBL" id="AMGW01000006">
    <property type="protein sequence ID" value="EXJ55474.1"/>
    <property type="molecule type" value="Genomic_DNA"/>
</dbReference>
<dbReference type="VEuPathDB" id="FungiDB:A1O7_08401"/>
<reference evidence="3 4" key="1">
    <citation type="submission" date="2013-03" db="EMBL/GenBank/DDBJ databases">
        <title>The Genome Sequence of Cladophialophora yegresii CBS 114405.</title>
        <authorList>
            <consortium name="The Broad Institute Genomics Platform"/>
            <person name="Cuomo C."/>
            <person name="de Hoog S."/>
            <person name="Gorbushina A."/>
            <person name="Walker B."/>
            <person name="Young S.K."/>
            <person name="Zeng Q."/>
            <person name="Gargeya S."/>
            <person name="Fitzgerald M."/>
            <person name="Haas B."/>
            <person name="Abouelleil A."/>
            <person name="Allen A.W."/>
            <person name="Alvarado L."/>
            <person name="Arachchi H.M."/>
            <person name="Berlin A.M."/>
            <person name="Chapman S.B."/>
            <person name="Gainer-Dewar J."/>
            <person name="Goldberg J."/>
            <person name="Griggs A."/>
            <person name="Gujja S."/>
            <person name="Hansen M."/>
            <person name="Howarth C."/>
            <person name="Imamovic A."/>
            <person name="Ireland A."/>
            <person name="Larimer J."/>
            <person name="McCowan C."/>
            <person name="Murphy C."/>
            <person name="Pearson M."/>
            <person name="Poon T.W."/>
            <person name="Priest M."/>
            <person name="Roberts A."/>
            <person name="Saif S."/>
            <person name="Shea T."/>
            <person name="Sisk P."/>
            <person name="Sykes S."/>
            <person name="Wortman J."/>
            <person name="Nusbaum C."/>
            <person name="Birren B."/>
        </authorList>
    </citation>
    <scope>NUCLEOTIDE SEQUENCE [LARGE SCALE GENOMIC DNA]</scope>
    <source>
        <strain evidence="3 4">CBS 114405</strain>
    </source>
</reference>
<dbReference type="STRING" id="1182544.W9WA82"/>
<evidence type="ECO:0000313" key="4">
    <source>
        <dbReference type="Proteomes" id="UP000019473"/>
    </source>
</evidence>